<protein>
    <submittedName>
        <fullName evidence="2">Uncharacterized protein</fullName>
    </submittedName>
</protein>
<feature type="region of interest" description="Disordered" evidence="1">
    <location>
        <begin position="427"/>
        <end position="455"/>
    </location>
</feature>
<feature type="region of interest" description="Disordered" evidence="1">
    <location>
        <begin position="384"/>
        <end position="404"/>
    </location>
</feature>
<sequence length="1175" mass="121164">MPTPESSNSRIRFPEQESQVGPAIADLLSGLARFKPTRKSRRGSFGAENSIDDGESQRLALAKGLILLLERAHELATPAQACKDALARAAHDMVWVWPLLTHKRTELLLASPGAAALVAAVLPTATGPTQSRVLHALADWAEEQAGAVNEAAGCPWRQGLEPFAAIAAQTLQEAINLEGPAAATALACAAGALRLSLAALRACEGTLSSAIAATVERFGQASHVARSVRLWGQPGAAQRAQQAQSVLLALAGHAASAGPRSALAAQLPTFIAFHWELAQFRVGLGQGEGVGPCAWSLCTCQAILGLIAGGQAPLRFVLAPPLLAHTLRLVAEALGARRACGHVSRAGALAPHLALDPSVRHGGTALVRAYELHDLLAADVRPARARAPGGARPPGRLAEKRQRAARAVVEEKPVDLVGLLLDSVAGDRQDGITGGDSGSAGDADAKTARNTSSDDAAVAAGVLSPDEAPRPAETLAPMQKVARRRILAERVDGVRLGDGSENQRLEAPGVPSNDSASAASALDDADNPAEDASDPHPPERVVMRATPGMTETEREALWAAYIADKEAMLGLLGDGRYRDWFDEPAAAPLAALSGAAGVEGALDAAFGGASGGYSVARTPLEASVSAPWQAAAAACLDGLSNLLEAATEPGGDVGKVSADAVSALTSALSPGSADIGPLVQRALALQGSHGRQAWSRALQLTRAFPAGAACLALAVATHDIAARSARRAAVPWVSALTRTLRCLLLLARREEEAARATDAMRDDAATEIAIAKQQSLRELVLSVLVRTVQDAGDRLSGRWFDRQAAVGLLEVHELLLDPAPGLGAREPCGFNGGPLSDSVRLALRCYGSAEGPGADDLDRALDSWRMLVPLAECEGPARDAVLERVLGHAAAELEATSLAGEALTPASVWVLQTQWTLAAAVHGAEVREHPGPRTALALEIVSHALRTAAAAVGAFAASLDAESRQGAESGALRDPRRAPGPDTRAPPTPWTWLPGGAAALALSFELAARLTGDGLPERGISVSPDAAPSALALVRRANEHLERLAAAQGACIELLRGACPADLSAQVAAAMEAAPALDLPAAGSGADEAAEADPASPAGADPASPCQKRPTRLRNPYLLAVVAEEGAPRGMAARDLADLDDFIVANPERDYGAFIRAHFPRPTDSDSDDSGAEDA</sequence>
<feature type="region of interest" description="Disordered" evidence="1">
    <location>
        <begin position="964"/>
        <end position="990"/>
    </location>
</feature>
<name>A0AAD9MIE0_PROWI</name>
<gene>
    <name evidence="2" type="ORF">QBZ16_002419</name>
</gene>
<feature type="compositionally biased region" description="Low complexity" evidence="1">
    <location>
        <begin position="1081"/>
        <end position="1105"/>
    </location>
</feature>
<feature type="compositionally biased region" description="Acidic residues" evidence="1">
    <location>
        <begin position="1165"/>
        <end position="1175"/>
    </location>
</feature>
<dbReference type="AlphaFoldDB" id="A0AAD9MIE0"/>
<feature type="region of interest" description="Disordered" evidence="1">
    <location>
        <begin position="1155"/>
        <end position="1175"/>
    </location>
</feature>
<feature type="compositionally biased region" description="Basic and acidic residues" evidence="1">
    <location>
        <begin position="964"/>
        <end position="979"/>
    </location>
</feature>
<dbReference type="EMBL" id="JASFZW010000002">
    <property type="protein sequence ID" value="KAK2080024.1"/>
    <property type="molecule type" value="Genomic_DNA"/>
</dbReference>
<feature type="region of interest" description="Disordered" evidence="1">
    <location>
        <begin position="1081"/>
        <end position="1110"/>
    </location>
</feature>
<organism evidence="2 3">
    <name type="scientific">Prototheca wickerhamii</name>
    <dbReference type="NCBI Taxonomy" id="3111"/>
    <lineage>
        <taxon>Eukaryota</taxon>
        <taxon>Viridiplantae</taxon>
        <taxon>Chlorophyta</taxon>
        <taxon>core chlorophytes</taxon>
        <taxon>Trebouxiophyceae</taxon>
        <taxon>Chlorellales</taxon>
        <taxon>Chlorellaceae</taxon>
        <taxon>Prototheca</taxon>
    </lineage>
</organism>
<evidence type="ECO:0000313" key="3">
    <source>
        <dbReference type="Proteomes" id="UP001255856"/>
    </source>
</evidence>
<feature type="compositionally biased region" description="Acidic residues" evidence="1">
    <location>
        <begin position="523"/>
        <end position="532"/>
    </location>
</feature>
<proteinExistence type="predicted"/>
<accession>A0AAD9MIE0</accession>
<dbReference type="Proteomes" id="UP001255856">
    <property type="component" value="Unassembled WGS sequence"/>
</dbReference>
<reference evidence="2" key="1">
    <citation type="submission" date="2021-01" db="EMBL/GenBank/DDBJ databases">
        <authorList>
            <person name="Eckstrom K.M.E."/>
        </authorList>
    </citation>
    <scope>NUCLEOTIDE SEQUENCE</scope>
    <source>
        <strain evidence="2">UVCC 0001</strain>
    </source>
</reference>
<keyword evidence="3" id="KW-1185">Reference proteome</keyword>
<feature type="compositionally biased region" description="Low complexity" evidence="1">
    <location>
        <begin position="385"/>
        <end position="396"/>
    </location>
</feature>
<evidence type="ECO:0000313" key="2">
    <source>
        <dbReference type="EMBL" id="KAK2080024.1"/>
    </source>
</evidence>
<evidence type="ECO:0000256" key="1">
    <source>
        <dbReference type="SAM" id="MobiDB-lite"/>
    </source>
</evidence>
<feature type="compositionally biased region" description="Low complexity" evidence="1">
    <location>
        <begin position="511"/>
        <end position="522"/>
    </location>
</feature>
<feature type="region of interest" description="Disordered" evidence="1">
    <location>
        <begin position="494"/>
        <end position="541"/>
    </location>
</feature>
<comment type="caution">
    <text evidence="2">The sequence shown here is derived from an EMBL/GenBank/DDBJ whole genome shotgun (WGS) entry which is preliminary data.</text>
</comment>